<evidence type="ECO:0000256" key="1">
    <source>
        <dbReference type="SAM" id="MobiDB-lite"/>
    </source>
</evidence>
<feature type="region of interest" description="Disordered" evidence="1">
    <location>
        <begin position="189"/>
        <end position="214"/>
    </location>
</feature>
<organism evidence="2 3">
    <name type="scientific">Parathielavia hyrcaniae</name>
    <dbReference type="NCBI Taxonomy" id="113614"/>
    <lineage>
        <taxon>Eukaryota</taxon>
        <taxon>Fungi</taxon>
        <taxon>Dikarya</taxon>
        <taxon>Ascomycota</taxon>
        <taxon>Pezizomycotina</taxon>
        <taxon>Sordariomycetes</taxon>
        <taxon>Sordariomycetidae</taxon>
        <taxon>Sordariales</taxon>
        <taxon>Chaetomiaceae</taxon>
        <taxon>Parathielavia</taxon>
    </lineage>
</organism>
<reference evidence="2" key="1">
    <citation type="journal article" date="2023" name="Mol. Phylogenet. Evol.">
        <title>Genome-scale phylogeny and comparative genomics of the fungal order Sordariales.</title>
        <authorList>
            <person name="Hensen N."/>
            <person name="Bonometti L."/>
            <person name="Westerberg I."/>
            <person name="Brannstrom I.O."/>
            <person name="Guillou S."/>
            <person name="Cros-Aarteil S."/>
            <person name="Calhoun S."/>
            <person name="Haridas S."/>
            <person name="Kuo A."/>
            <person name="Mondo S."/>
            <person name="Pangilinan J."/>
            <person name="Riley R."/>
            <person name="LaButti K."/>
            <person name="Andreopoulos B."/>
            <person name="Lipzen A."/>
            <person name="Chen C."/>
            <person name="Yan M."/>
            <person name="Daum C."/>
            <person name="Ng V."/>
            <person name="Clum A."/>
            <person name="Steindorff A."/>
            <person name="Ohm R.A."/>
            <person name="Martin F."/>
            <person name="Silar P."/>
            <person name="Natvig D.O."/>
            <person name="Lalanne C."/>
            <person name="Gautier V."/>
            <person name="Ament-Velasquez S.L."/>
            <person name="Kruys A."/>
            <person name="Hutchinson M.I."/>
            <person name="Powell A.J."/>
            <person name="Barry K."/>
            <person name="Miller A.N."/>
            <person name="Grigoriev I.V."/>
            <person name="Debuchy R."/>
            <person name="Gladieux P."/>
            <person name="Hiltunen Thoren M."/>
            <person name="Johannesson H."/>
        </authorList>
    </citation>
    <scope>NUCLEOTIDE SEQUENCE</scope>
    <source>
        <strain evidence="2">CBS 757.83</strain>
    </source>
</reference>
<evidence type="ECO:0000313" key="2">
    <source>
        <dbReference type="EMBL" id="KAK4104759.1"/>
    </source>
</evidence>
<name>A0AAN6T5F6_9PEZI</name>
<proteinExistence type="predicted"/>
<dbReference type="Proteomes" id="UP001305647">
    <property type="component" value="Unassembled WGS sequence"/>
</dbReference>
<dbReference type="AlphaFoldDB" id="A0AAN6T5F6"/>
<dbReference type="EMBL" id="MU863626">
    <property type="protein sequence ID" value="KAK4104759.1"/>
    <property type="molecule type" value="Genomic_DNA"/>
</dbReference>
<feature type="compositionally biased region" description="Polar residues" evidence="1">
    <location>
        <begin position="194"/>
        <end position="206"/>
    </location>
</feature>
<accession>A0AAN6T5F6</accession>
<protein>
    <submittedName>
        <fullName evidence="2">Uncharacterized protein</fullName>
    </submittedName>
</protein>
<keyword evidence="3" id="KW-1185">Reference proteome</keyword>
<gene>
    <name evidence="2" type="ORF">N658DRAFT_556570</name>
</gene>
<evidence type="ECO:0000313" key="3">
    <source>
        <dbReference type="Proteomes" id="UP001305647"/>
    </source>
</evidence>
<comment type="caution">
    <text evidence="2">The sequence shown here is derived from an EMBL/GenBank/DDBJ whole genome shotgun (WGS) entry which is preliminary data.</text>
</comment>
<sequence>MEAWEGEGSVFVVTRSYELYRELERLNGQSMCRWLSASTSGVDDDDDAKSTSTVQTDATTPDIGVLCLRAPQFSYEKSKAGLPTCFLFGRHSARRRVDVCLGRKSKTSLSRVVFALGLKNDIWAVRNMCDMDTLVNHDTLISPGTPSYALWPGRPNFIRVADIELELYCRHPYDADTFMADDRHLPIEAPSLDGTESSATSLTTTGHARPTNIPPQLPDSLYVLDDQTLPSKTPVKKILAIDAWSFTYYVLKEYPSSKAHQDILNQRLALLCPLPLARKLLRILLRLVAQLHQFGVVHNDIRLSTVYTTGIFDPTSGFDNVLLAGFSEANSNMTRATTNCLQFFQTVQGFLGQRVKLPSAGREKSTWTISGAVSLRSDIRLCPDVEEPKTITVSKGFSFRHTSQQDVSYLNAEDVKEYLSKDAAFAALEPCIRDGQVTVQDYYYFREHMRDRHADRILGLRLSMSLPAKYYIKRPISFNLTFPVPYLSRYGLVKLEYLRNLALTGFNPDVLKHLLPLCHEVRGFPEARVVYISLSHLDIIAERLGLRLEDEYDTEATDESLDEYTYQEWYLLAPHPMSKIFPVNRATNQVLTSQFPPTYTPLRTFLGDHFEAKSYLDSQVVHDLEKLFAKDPTEPLPHSCEGSVEASSHGVGFRFSSLPKPSLLLETKEKRRAETSAWVEEQGADRWNRRRAALSNRADIIPTKFGPKKAKS</sequence>
<reference evidence="2" key="2">
    <citation type="submission" date="2023-05" db="EMBL/GenBank/DDBJ databases">
        <authorList>
            <consortium name="Lawrence Berkeley National Laboratory"/>
            <person name="Steindorff A."/>
            <person name="Hensen N."/>
            <person name="Bonometti L."/>
            <person name="Westerberg I."/>
            <person name="Brannstrom I.O."/>
            <person name="Guillou S."/>
            <person name="Cros-Aarteil S."/>
            <person name="Calhoun S."/>
            <person name="Haridas S."/>
            <person name="Kuo A."/>
            <person name="Mondo S."/>
            <person name="Pangilinan J."/>
            <person name="Riley R."/>
            <person name="Labutti K."/>
            <person name="Andreopoulos B."/>
            <person name="Lipzen A."/>
            <person name="Chen C."/>
            <person name="Yanf M."/>
            <person name="Daum C."/>
            <person name="Ng V."/>
            <person name="Clum A."/>
            <person name="Ohm R."/>
            <person name="Martin F."/>
            <person name="Silar P."/>
            <person name="Natvig D."/>
            <person name="Lalanne C."/>
            <person name="Gautier V."/>
            <person name="Ament-Velasquez S.L."/>
            <person name="Kruys A."/>
            <person name="Hutchinson M.I."/>
            <person name="Powell A.J."/>
            <person name="Barry K."/>
            <person name="Miller A.N."/>
            <person name="Grigoriev I.V."/>
            <person name="Debuchy R."/>
            <person name="Gladieux P."/>
            <person name="Thoren M.H."/>
            <person name="Johannesson H."/>
        </authorList>
    </citation>
    <scope>NUCLEOTIDE SEQUENCE</scope>
    <source>
        <strain evidence="2">CBS 757.83</strain>
    </source>
</reference>